<sequence length="54" mass="6265">MVCEKGNIYENSYRIDLQNLLIPLLLDFFVANGFSILDLDKSDDVLTYKNEMYG</sequence>
<accession>A0A1M7ZYA7</accession>
<keyword evidence="1" id="KW-0472">Membrane</keyword>
<evidence type="ECO:0000313" key="2">
    <source>
        <dbReference type="EMBL" id="SHO73849.1"/>
    </source>
</evidence>
<organism evidence="2 3">
    <name type="scientific">Flavobacterium cucumis</name>
    <dbReference type="NCBI Taxonomy" id="416016"/>
    <lineage>
        <taxon>Bacteria</taxon>
        <taxon>Pseudomonadati</taxon>
        <taxon>Bacteroidota</taxon>
        <taxon>Flavobacteriia</taxon>
        <taxon>Flavobacteriales</taxon>
        <taxon>Flavobacteriaceae</taxon>
        <taxon>Flavobacterium</taxon>
    </lineage>
</organism>
<evidence type="ECO:0000313" key="3">
    <source>
        <dbReference type="Proteomes" id="UP000184611"/>
    </source>
</evidence>
<proteinExistence type="predicted"/>
<evidence type="ECO:0000256" key="1">
    <source>
        <dbReference type="SAM" id="Phobius"/>
    </source>
</evidence>
<reference evidence="3" key="1">
    <citation type="submission" date="2016-12" db="EMBL/GenBank/DDBJ databases">
        <authorList>
            <person name="Varghese N."/>
            <person name="Submissions S."/>
        </authorList>
    </citation>
    <scope>NUCLEOTIDE SEQUENCE [LARGE SCALE GENOMIC DNA]</scope>
    <source>
        <strain evidence="3">DSM 18830</strain>
    </source>
</reference>
<dbReference type="Proteomes" id="UP000184611">
    <property type="component" value="Unassembled WGS sequence"/>
</dbReference>
<gene>
    <name evidence="2" type="ORF">SAMN05443547_2223</name>
</gene>
<dbReference type="AlphaFoldDB" id="A0A1M7ZYA7"/>
<keyword evidence="1" id="KW-1133">Transmembrane helix</keyword>
<protein>
    <submittedName>
        <fullName evidence="2">Uncharacterized protein</fullName>
    </submittedName>
</protein>
<name>A0A1M7ZYA7_9FLAO</name>
<dbReference type="EMBL" id="FRYK01000004">
    <property type="protein sequence ID" value="SHO73849.1"/>
    <property type="molecule type" value="Genomic_DNA"/>
</dbReference>
<keyword evidence="1" id="KW-0812">Transmembrane</keyword>
<keyword evidence="3" id="KW-1185">Reference proteome</keyword>
<feature type="transmembrane region" description="Helical" evidence="1">
    <location>
        <begin position="20"/>
        <end position="39"/>
    </location>
</feature>